<accession>A0A0A9BGJ6</accession>
<protein>
    <submittedName>
        <fullName evidence="1">Uncharacterized protein</fullName>
    </submittedName>
</protein>
<dbReference type="EMBL" id="GBRH01236617">
    <property type="protein sequence ID" value="JAD61278.1"/>
    <property type="molecule type" value="Transcribed_RNA"/>
</dbReference>
<proteinExistence type="predicted"/>
<sequence>MMEERMASGSLLM</sequence>
<reference evidence="1" key="1">
    <citation type="submission" date="2014-09" db="EMBL/GenBank/DDBJ databases">
        <authorList>
            <person name="Magalhaes I.L.F."/>
            <person name="Oliveira U."/>
            <person name="Santos F.R."/>
            <person name="Vidigal T.H.D.A."/>
            <person name="Brescovit A.D."/>
            <person name="Santos A.J."/>
        </authorList>
    </citation>
    <scope>NUCLEOTIDE SEQUENCE</scope>
    <source>
        <tissue evidence="1">Shoot tissue taken approximately 20 cm above the soil surface</tissue>
    </source>
</reference>
<reference evidence="1" key="2">
    <citation type="journal article" date="2015" name="Data Brief">
        <title>Shoot transcriptome of the giant reed, Arundo donax.</title>
        <authorList>
            <person name="Barrero R.A."/>
            <person name="Guerrero F.D."/>
            <person name="Moolhuijzen P."/>
            <person name="Goolsby J.A."/>
            <person name="Tidwell J."/>
            <person name="Bellgard S.E."/>
            <person name="Bellgard M.I."/>
        </authorList>
    </citation>
    <scope>NUCLEOTIDE SEQUENCE</scope>
    <source>
        <tissue evidence="1">Shoot tissue taken approximately 20 cm above the soil surface</tissue>
    </source>
</reference>
<evidence type="ECO:0000313" key="1">
    <source>
        <dbReference type="EMBL" id="JAD61278.1"/>
    </source>
</evidence>
<name>A0A0A9BGJ6_ARUDO</name>
<organism evidence="1">
    <name type="scientific">Arundo donax</name>
    <name type="common">Giant reed</name>
    <name type="synonym">Donax arundinaceus</name>
    <dbReference type="NCBI Taxonomy" id="35708"/>
    <lineage>
        <taxon>Eukaryota</taxon>
        <taxon>Viridiplantae</taxon>
        <taxon>Streptophyta</taxon>
        <taxon>Embryophyta</taxon>
        <taxon>Tracheophyta</taxon>
        <taxon>Spermatophyta</taxon>
        <taxon>Magnoliopsida</taxon>
        <taxon>Liliopsida</taxon>
        <taxon>Poales</taxon>
        <taxon>Poaceae</taxon>
        <taxon>PACMAD clade</taxon>
        <taxon>Arundinoideae</taxon>
        <taxon>Arundineae</taxon>
        <taxon>Arundo</taxon>
    </lineage>
</organism>